<name>A0ABQ7QGK2_PLUXY</name>
<protein>
    <submittedName>
        <fullName evidence="1">Uncharacterized protein</fullName>
    </submittedName>
</protein>
<evidence type="ECO:0000313" key="1">
    <source>
        <dbReference type="EMBL" id="KAG7304314.1"/>
    </source>
</evidence>
<proteinExistence type="predicted"/>
<dbReference type="Proteomes" id="UP000823941">
    <property type="component" value="Chromosome 15"/>
</dbReference>
<keyword evidence="2" id="KW-1185">Reference proteome</keyword>
<evidence type="ECO:0000313" key="2">
    <source>
        <dbReference type="Proteomes" id="UP000823941"/>
    </source>
</evidence>
<dbReference type="EMBL" id="JAHIBW010000015">
    <property type="protein sequence ID" value="KAG7304314.1"/>
    <property type="molecule type" value="Genomic_DNA"/>
</dbReference>
<comment type="caution">
    <text evidence="1">The sequence shown here is derived from an EMBL/GenBank/DDBJ whole genome shotgun (WGS) entry which is preliminary data.</text>
</comment>
<sequence>MLISLLFIILVDASKVVTYRNFYTLINNLESTNESKNICSEKSESNTSIVSSTTSKMISRDPLCKLDDYINNFIFDGDSYGRESYCKYQEDEQSDRTIFPTGSINRPEYVGNSPGVHMPDLEHIYAGSSRLRHPGPEGDLMQAAVDAFFLVVHGDVSDVMSLPPGYVLRSANTLSMMKISLEKLTALWTVVKNGRHPVDISVRTLELYRPLFKYVNAREMARLNLSDPKIVLYLGTHPDLNRHQVGVIARKLVALRPSWHRPALLTLMNNLLCGLPVVLLHQIRDDALLQLAPSVRTSDQKV</sequence>
<gene>
    <name evidence="1" type="ORF">JYU34_011254</name>
</gene>
<accession>A0ABQ7QGK2</accession>
<organism evidence="1 2">
    <name type="scientific">Plutella xylostella</name>
    <name type="common">Diamondback moth</name>
    <name type="synonym">Plutella maculipennis</name>
    <dbReference type="NCBI Taxonomy" id="51655"/>
    <lineage>
        <taxon>Eukaryota</taxon>
        <taxon>Metazoa</taxon>
        <taxon>Ecdysozoa</taxon>
        <taxon>Arthropoda</taxon>
        <taxon>Hexapoda</taxon>
        <taxon>Insecta</taxon>
        <taxon>Pterygota</taxon>
        <taxon>Neoptera</taxon>
        <taxon>Endopterygota</taxon>
        <taxon>Lepidoptera</taxon>
        <taxon>Glossata</taxon>
        <taxon>Ditrysia</taxon>
        <taxon>Yponomeutoidea</taxon>
        <taxon>Plutellidae</taxon>
        <taxon>Plutella</taxon>
    </lineage>
</organism>
<reference evidence="1 2" key="1">
    <citation type="submission" date="2021-06" db="EMBL/GenBank/DDBJ databases">
        <title>A haploid diamondback moth (Plutella xylostella L.) genome assembly resolves 31 chromosomes and identifies a diamide resistance mutation.</title>
        <authorList>
            <person name="Ward C.M."/>
            <person name="Perry K.D."/>
            <person name="Baker G."/>
            <person name="Powis K."/>
            <person name="Heckel D.G."/>
            <person name="Baxter S.W."/>
        </authorList>
    </citation>
    <scope>NUCLEOTIDE SEQUENCE [LARGE SCALE GENOMIC DNA]</scope>
    <source>
        <strain evidence="1 2">LV</strain>
        <tissue evidence="1">Single pupa</tissue>
    </source>
</reference>